<dbReference type="EMBL" id="BART01040485">
    <property type="protein sequence ID" value="GAH29584.1"/>
    <property type="molecule type" value="Genomic_DNA"/>
</dbReference>
<name>X1FJN3_9ZZZZ</name>
<gene>
    <name evidence="1" type="ORF">S01H4_65859</name>
</gene>
<dbReference type="AlphaFoldDB" id="X1FJN3"/>
<evidence type="ECO:0000313" key="1">
    <source>
        <dbReference type="EMBL" id="GAH29584.1"/>
    </source>
</evidence>
<accession>X1FJN3</accession>
<protein>
    <submittedName>
        <fullName evidence="1">Uncharacterized protein</fullName>
    </submittedName>
</protein>
<comment type="caution">
    <text evidence="1">The sequence shown here is derived from an EMBL/GenBank/DDBJ whole genome shotgun (WGS) entry which is preliminary data.</text>
</comment>
<organism evidence="1">
    <name type="scientific">marine sediment metagenome</name>
    <dbReference type="NCBI Taxonomy" id="412755"/>
    <lineage>
        <taxon>unclassified sequences</taxon>
        <taxon>metagenomes</taxon>
        <taxon>ecological metagenomes</taxon>
    </lineage>
</organism>
<feature type="non-terminal residue" evidence="1">
    <location>
        <position position="91"/>
    </location>
</feature>
<reference evidence="1" key="1">
    <citation type="journal article" date="2014" name="Front. Microbiol.">
        <title>High frequency of phylogenetically diverse reductive dehalogenase-homologous genes in deep subseafloor sedimentary metagenomes.</title>
        <authorList>
            <person name="Kawai M."/>
            <person name="Futagami T."/>
            <person name="Toyoda A."/>
            <person name="Takaki Y."/>
            <person name="Nishi S."/>
            <person name="Hori S."/>
            <person name="Arai W."/>
            <person name="Tsubouchi T."/>
            <person name="Morono Y."/>
            <person name="Uchiyama I."/>
            <person name="Ito T."/>
            <person name="Fujiyama A."/>
            <person name="Inagaki F."/>
            <person name="Takami H."/>
        </authorList>
    </citation>
    <scope>NUCLEOTIDE SEQUENCE</scope>
    <source>
        <strain evidence="1">Expedition CK06-06</strain>
    </source>
</reference>
<proteinExistence type="predicted"/>
<sequence>MHAKLQKAIELLGVRDSTKVIVGVLVAENESQSIDSYIRIKKKIHLNPDINLLTDYSSKQQYIVEMLTNEGFLLSEATFSKIEDAILQRIA</sequence>